<feature type="non-terminal residue" evidence="2">
    <location>
        <position position="57"/>
    </location>
</feature>
<evidence type="ECO:0000313" key="3">
    <source>
        <dbReference type="Proteomes" id="UP000271889"/>
    </source>
</evidence>
<dbReference type="OrthoDB" id="10505070at2759"/>
<dbReference type="EMBL" id="UYRV01120025">
    <property type="protein sequence ID" value="VDN32059.1"/>
    <property type="molecule type" value="Genomic_DNA"/>
</dbReference>
<accession>A0A3P7QPY1</accession>
<proteinExistence type="predicted"/>
<dbReference type="Proteomes" id="UP000271889">
    <property type="component" value="Unassembled WGS sequence"/>
</dbReference>
<feature type="region of interest" description="Disordered" evidence="1">
    <location>
        <begin position="1"/>
        <end position="57"/>
    </location>
</feature>
<evidence type="ECO:0000313" key="2">
    <source>
        <dbReference type="EMBL" id="VDN32059.1"/>
    </source>
</evidence>
<name>A0A3P7QPY1_CYLGO</name>
<organism evidence="2 3">
    <name type="scientific">Cylicostephanus goldi</name>
    <name type="common">Nematode worm</name>
    <dbReference type="NCBI Taxonomy" id="71465"/>
    <lineage>
        <taxon>Eukaryota</taxon>
        <taxon>Metazoa</taxon>
        <taxon>Ecdysozoa</taxon>
        <taxon>Nematoda</taxon>
        <taxon>Chromadorea</taxon>
        <taxon>Rhabditida</taxon>
        <taxon>Rhabditina</taxon>
        <taxon>Rhabditomorpha</taxon>
        <taxon>Strongyloidea</taxon>
        <taxon>Strongylidae</taxon>
        <taxon>Cylicostephanus</taxon>
    </lineage>
</organism>
<keyword evidence="3" id="KW-1185">Reference proteome</keyword>
<feature type="compositionally biased region" description="Low complexity" evidence="1">
    <location>
        <begin position="42"/>
        <end position="57"/>
    </location>
</feature>
<dbReference type="AlphaFoldDB" id="A0A3P7QPY1"/>
<evidence type="ECO:0000256" key="1">
    <source>
        <dbReference type="SAM" id="MobiDB-lite"/>
    </source>
</evidence>
<reference evidence="2 3" key="1">
    <citation type="submission" date="2018-11" db="EMBL/GenBank/DDBJ databases">
        <authorList>
            <consortium name="Pathogen Informatics"/>
        </authorList>
    </citation>
    <scope>NUCLEOTIDE SEQUENCE [LARGE SCALE GENOMIC DNA]</scope>
</reference>
<gene>
    <name evidence="2" type="ORF">CGOC_LOCUS12009</name>
</gene>
<sequence>MSMETSESERAHSPDVLALGSRTTDRPAVPASTRRTIFRNASTNSSTSSRNSRGVRV</sequence>
<protein>
    <submittedName>
        <fullName evidence="2">Uncharacterized protein</fullName>
    </submittedName>
</protein>